<dbReference type="PANTHER" id="PTHR11819:SF195">
    <property type="entry name" value="SODIUM_GLUCOSE COTRANSPORTER 4"/>
    <property type="match status" value="1"/>
</dbReference>
<feature type="transmembrane region" description="Helical" evidence="7">
    <location>
        <begin position="292"/>
        <end position="317"/>
    </location>
</feature>
<reference evidence="8 9" key="1">
    <citation type="submission" date="2019-06" db="EMBL/GenBank/DDBJ databases">
        <title>Sequencing the genomes of 1000 actinobacteria strains.</title>
        <authorList>
            <person name="Klenk H.-P."/>
        </authorList>
    </citation>
    <scope>NUCLEOTIDE SEQUENCE [LARGE SCALE GENOMIC DNA]</scope>
    <source>
        <strain evidence="8 9">DSM 45301</strain>
    </source>
</reference>
<keyword evidence="4 7" id="KW-1133">Transmembrane helix</keyword>
<dbReference type="InterPro" id="IPR001734">
    <property type="entry name" value="Na/solute_symporter"/>
</dbReference>
<evidence type="ECO:0000313" key="8">
    <source>
        <dbReference type="EMBL" id="TQM14597.1"/>
    </source>
</evidence>
<dbReference type="InterPro" id="IPR038377">
    <property type="entry name" value="Na/Glc_symporter_sf"/>
</dbReference>
<comment type="similarity">
    <text evidence="2 6">Belongs to the sodium:solute symporter (SSF) (TC 2.A.21) family.</text>
</comment>
<sequence length="561" mass="59556">MATVTVLGQTDLRLDTAWIDYVFIVFYFVLVLGIGVLARRSIASSLDFLLSGRSLPAWVTGLAFVSANLGAIELIGMMANGAQYGVPTFHYYWIGAIPAMVFLGIVMMPFYYGSKARSVPEFLRMRFNTTTQRVNGVTFALASVLIAGVNLYALGLILEALLGWSLAVAVPIAALVVLSYTFLGGLSAAIYNEVLQFFVILALLIPLTVAGLARVGGWDGLVERVSALPPGPEQVSSWPGTSLTEIASPFLSVLGIVFGLGFVLSFGYWTTNFAEVQRALSARSMSAARRTPIIGAFPKALIPLVVVIPGMIAGVLVPQLTTLKQGGPTDVTYDNALTLLMGEVLPNGILGVALAGLLASFMAGMAANVSSLNTVFTYDLWQDWIRPGRPDDYYLRVGRAVTVIGCLLAIGTAFIASSFTNLMDYIQALFSFFNAPLFAIFILGLFWKRMSGTAGWTGLIAGTVAAVTVDALVRVGVIAVSSQAGSFIGASAAFVVGIAVSVVVTMVTAPRPESELAGLVWSLTPRERGRGGEDEGSWWQSPVVLGAIVLVLTLALYLVFA</sequence>
<dbReference type="CDD" id="cd11478">
    <property type="entry name" value="SLC5sbd_u2"/>
    <property type="match status" value="1"/>
</dbReference>
<dbReference type="Pfam" id="PF00474">
    <property type="entry name" value="SSF"/>
    <property type="match status" value="1"/>
</dbReference>
<dbReference type="PROSITE" id="PS50283">
    <property type="entry name" value="NA_SOLUT_SYMP_3"/>
    <property type="match status" value="1"/>
</dbReference>
<feature type="transmembrane region" description="Helical" evidence="7">
    <location>
        <begin position="91"/>
        <end position="113"/>
    </location>
</feature>
<proteinExistence type="inferred from homology"/>
<feature type="transmembrane region" description="Helical" evidence="7">
    <location>
        <begin position="134"/>
        <end position="155"/>
    </location>
</feature>
<evidence type="ECO:0000256" key="1">
    <source>
        <dbReference type="ARBA" id="ARBA00004141"/>
    </source>
</evidence>
<keyword evidence="9" id="KW-1185">Reference proteome</keyword>
<accession>A0A543DZ32</accession>
<feature type="transmembrane region" description="Helical" evidence="7">
    <location>
        <begin position="246"/>
        <end position="271"/>
    </location>
</feature>
<dbReference type="EMBL" id="VFPA01000001">
    <property type="protein sequence ID" value="TQM14597.1"/>
    <property type="molecule type" value="Genomic_DNA"/>
</dbReference>
<comment type="caution">
    <text evidence="8">The sequence shown here is derived from an EMBL/GenBank/DDBJ whole genome shotgun (WGS) entry which is preliminary data.</text>
</comment>
<dbReference type="Gene3D" id="1.20.1730.10">
    <property type="entry name" value="Sodium/glucose cotransporter"/>
    <property type="match status" value="1"/>
</dbReference>
<dbReference type="GO" id="GO:0005886">
    <property type="term" value="C:plasma membrane"/>
    <property type="evidence" value="ECO:0007669"/>
    <property type="project" value="TreeGrafter"/>
</dbReference>
<dbReference type="NCBIfam" id="TIGR00813">
    <property type="entry name" value="sss"/>
    <property type="match status" value="1"/>
</dbReference>
<dbReference type="GO" id="GO:0005412">
    <property type="term" value="F:D-glucose:sodium symporter activity"/>
    <property type="evidence" value="ECO:0007669"/>
    <property type="project" value="TreeGrafter"/>
</dbReference>
<evidence type="ECO:0000256" key="7">
    <source>
        <dbReference type="SAM" id="Phobius"/>
    </source>
</evidence>
<evidence type="ECO:0000256" key="2">
    <source>
        <dbReference type="ARBA" id="ARBA00006434"/>
    </source>
</evidence>
<feature type="transmembrane region" description="Helical" evidence="7">
    <location>
        <begin position="425"/>
        <end position="447"/>
    </location>
</feature>
<feature type="transmembrane region" description="Helical" evidence="7">
    <location>
        <begin position="18"/>
        <end position="38"/>
    </location>
</feature>
<keyword evidence="5 7" id="KW-0472">Membrane</keyword>
<comment type="subcellular location">
    <subcellularLocation>
        <location evidence="1">Membrane</location>
        <topology evidence="1">Multi-pass membrane protein</topology>
    </subcellularLocation>
</comment>
<evidence type="ECO:0000256" key="6">
    <source>
        <dbReference type="RuleBase" id="RU362091"/>
    </source>
</evidence>
<feature type="transmembrane region" description="Helical" evidence="7">
    <location>
        <begin position="487"/>
        <end position="509"/>
    </location>
</feature>
<organism evidence="8 9">
    <name type="scientific">Pseudonocardia kunmingensis</name>
    <dbReference type="NCBI Taxonomy" id="630975"/>
    <lineage>
        <taxon>Bacteria</taxon>
        <taxon>Bacillati</taxon>
        <taxon>Actinomycetota</taxon>
        <taxon>Actinomycetes</taxon>
        <taxon>Pseudonocardiales</taxon>
        <taxon>Pseudonocardiaceae</taxon>
        <taxon>Pseudonocardia</taxon>
    </lineage>
</organism>
<gene>
    <name evidence="8" type="ORF">FB558_1363</name>
</gene>
<evidence type="ECO:0000256" key="5">
    <source>
        <dbReference type="ARBA" id="ARBA00023136"/>
    </source>
</evidence>
<feature type="transmembrane region" description="Helical" evidence="7">
    <location>
        <begin position="538"/>
        <end position="560"/>
    </location>
</feature>
<feature type="transmembrane region" description="Helical" evidence="7">
    <location>
        <begin position="58"/>
        <end position="79"/>
    </location>
</feature>
<keyword evidence="3 7" id="KW-0812">Transmembrane</keyword>
<dbReference type="PANTHER" id="PTHR11819">
    <property type="entry name" value="SOLUTE CARRIER FAMILY 5"/>
    <property type="match status" value="1"/>
</dbReference>
<evidence type="ECO:0000313" key="9">
    <source>
        <dbReference type="Proteomes" id="UP000315677"/>
    </source>
</evidence>
<name>A0A543DZ32_9PSEU</name>
<feature type="transmembrane region" description="Helical" evidence="7">
    <location>
        <begin position="349"/>
        <end position="376"/>
    </location>
</feature>
<dbReference type="Proteomes" id="UP000315677">
    <property type="component" value="Unassembled WGS sequence"/>
</dbReference>
<evidence type="ECO:0000256" key="3">
    <source>
        <dbReference type="ARBA" id="ARBA00022692"/>
    </source>
</evidence>
<feature type="transmembrane region" description="Helical" evidence="7">
    <location>
        <begin position="397"/>
        <end position="419"/>
    </location>
</feature>
<feature type="transmembrane region" description="Helical" evidence="7">
    <location>
        <begin position="195"/>
        <end position="213"/>
    </location>
</feature>
<evidence type="ECO:0000256" key="4">
    <source>
        <dbReference type="ARBA" id="ARBA00022989"/>
    </source>
</evidence>
<feature type="transmembrane region" description="Helical" evidence="7">
    <location>
        <begin position="161"/>
        <end position="183"/>
    </location>
</feature>
<protein>
    <submittedName>
        <fullName evidence="8">SSS family solute:Na+ symporter</fullName>
    </submittedName>
</protein>
<dbReference type="AlphaFoldDB" id="A0A543DZ32"/>